<dbReference type="SUPFAM" id="SSF52540">
    <property type="entry name" value="P-loop containing nucleoside triphosphate hydrolases"/>
    <property type="match status" value="1"/>
</dbReference>
<dbReference type="PANTHER" id="PTHR43581:SF4">
    <property type="entry name" value="ATP_GTP PHOSPHATASE"/>
    <property type="match status" value="1"/>
</dbReference>
<accession>A0A1H6SJK6</accession>
<dbReference type="EMBL" id="FNYC01000002">
    <property type="protein sequence ID" value="SEI67991.1"/>
    <property type="molecule type" value="Genomic_DNA"/>
</dbReference>
<dbReference type="InterPro" id="IPR041685">
    <property type="entry name" value="AAA_GajA/Old/RecF-like"/>
</dbReference>
<dbReference type="Gene3D" id="3.40.50.300">
    <property type="entry name" value="P-loop containing nucleotide triphosphate hydrolases"/>
    <property type="match status" value="1"/>
</dbReference>
<proteinExistence type="predicted"/>
<reference evidence="2 3" key="1">
    <citation type="submission" date="2016-10" db="EMBL/GenBank/DDBJ databases">
        <authorList>
            <person name="de Groot N.N."/>
        </authorList>
    </citation>
    <scope>NUCLEOTIDE SEQUENCE [LARGE SCALE GENOMIC DNA]</scope>
    <source>
        <strain evidence="2 3">DSM 26515</strain>
    </source>
</reference>
<sequence length="512" mass="57182">MKIKSVTVNRFRGYSEPVFIAIDDLCVLVGRNDIGKSTILEALDVFFNEGKGCIKIDKEDLNKSCSARGEDQIEISVEFAELPPEIVIDSTNRTTLASEYLTTAQGTLLVVKRFAPSGKERVFIRANHPTAAGCCDLHKEKIADLRKVVEENGFSCSDKTRSAELRKAIWAGHTDLALSEREIEIAKEDTKAIWDQLKTNMPLFTLFQSDRKNADSDDEVQDPMRVAVREILGDPTIRKSLRMVADKVRARLEDVAGRTLEKLRELNPQLAASLDPQLPDSEALKWPDVFKGVGISGDQGIPINKRGSGVKRLVLISFFRAEAERRLAEAGGRHVVYAIEEPETSQHPEHQRGLTAALKALSTAQATQVLFTTHSPEIVKHLSFDCLRLVSNAPHARVSRVLPNELPYPSLNEVSFSAFGEPTAEYHDELYAHIESSGDLDTFRATRPLVNYTKLLKNGSTRTEQISRTDFIRHQIHHPENSHNPRFSSTDLYDSISDMRAFINAQRSAVIG</sequence>
<dbReference type="RefSeq" id="WP_091335170.1">
    <property type="nucleotide sequence ID" value="NZ_FNYC01000002.1"/>
</dbReference>
<keyword evidence="3" id="KW-1185">Reference proteome</keyword>
<name>A0A1H6SJK6_9GAMM</name>
<evidence type="ECO:0000313" key="2">
    <source>
        <dbReference type="EMBL" id="SEI67991.1"/>
    </source>
</evidence>
<dbReference type="OrthoDB" id="9815944at2"/>
<gene>
    <name evidence="2" type="ORF">SAMN04487997_1438</name>
</gene>
<feature type="domain" description="Endonuclease GajA/Old nuclease/RecF-like AAA" evidence="1">
    <location>
        <begin position="1"/>
        <end position="379"/>
    </location>
</feature>
<dbReference type="InterPro" id="IPR027417">
    <property type="entry name" value="P-loop_NTPase"/>
</dbReference>
<dbReference type="Proteomes" id="UP000199420">
    <property type="component" value="Unassembled WGS sequence"/>
</dbReference>
<organism evidence="2 3">
    <name type="scientific">Frateuria terrea</name>
    <dbReference type="NCBI Taxonomy" id="529704"/>
    <lineage>
        <taxon>Bacteria</taxon>
        <taxon>Pseudomonadati</taxon>
        <taxon>Pseudomonadota</taxon>
        <taxon>Gammaproteobacteria</taxon>
        <taxon>Lysobacterales</taxon>
        <taxon>Rhodanobacteraceae</taxon>
        <taxon>Frateuria</taxon>
    </lineage>
</organism>
<evidence type="ECO:0000259" key="1">
    <source>
        <dbReference type="Pfam" id="PF13175"/>
    </source>
</evidence>
<evidence type="ECO:0000313" key="3">
    <source>
        <dbReference type="Proteomes" id="UP000199420"/>
    </source>
</evidence>
<dbReference type="InterPro" id="IPR051396">
    <property type="entry name" value="Bact_Antivir_Def_Nuclease"/>
</dbReference>
<dbReference type="AlphaFoldDB" id="A0A1H6SJK6"/>
<protein>
    <submittedName>
        <fullName evidence="2">AAA ATPase domain-containing protein</fullName>
    </submittedName>
</protein>
<dbReference type="Pfam" id="PF13175">
    <property type="entry name" value="AAA_15"/>
    <property type="match status" value="1"/>
</dbReference>
<dbReference type="PANTHER" id="PTHR43581">
    <property type="entry name" value="ATP/GTP PHOSPHATASE"/>
    <property type="match status" value="1"/>
</dbReference>
<dbReference type="STRING" id="529704.SAMN02927913_1353"/>